<dbReference type="Pfam" id="PF10412">
    <property type="entry name" value="TrwB_AAD_bind"/>
    <property type="match status" value="1"/>
</dbReference>
<keyword evidence="7" id="KW-0238">DNA-binding</keyword>
<accession>A0AAW6EIN2</accession>
<keyword evidence="5" id="KW-0472">Membrane</keyword>
<dbReference type="RefSeq" id="WP_195221291.1">
    <property type="nucleotide sequence ID" value="NZ_JADMWL010000013.1"/>
</dbReference>
<evidence type="ECO:0000256" key="1">
    <source>
        <dbReference type="ARBA" id="ARBA00004651"/>
    </source>
</evidence>
<dbReference type="GO" id="GO:0005886">
    <property type="term" value="C:plasma membrane"/>
    <property type="evidence" value="ECO:0007669"/>
    <property type="project" value="UniProtKB-SubCell"/>
</dbReference>
<evidence type="ECO:0000259" key="6">
    <source>
        <dbReference type="Pfam" id="PF10412"/>
    </source>
</evidence>
<dbReference type="InterPro" id="IPR019476">
    <property type="entry name" value="T4SS_TraD_DNA-bd"/>
</dbReference>
<keyword evidence="3" id="KW-0812">Transmembrane</keyword>
<dbReference type="SUPFAM" id="SSF52540">
    <property type="entry name" value="P-loop containing nucleoside triphosphate hydrolases"/>
    <property type="match status" value="1"/>
</dbReference>
<evidence type="ECO:0000256" key="4">
    <source>
        <dbReference type="ARBA" id="ARBA00022989"/>
    </source>
</evidence>
<dbReference type="PANTHER" id="PTHR37937">
    <property type="entry name" value="CONJUGATIVE TRANSFER: DNA TRANSPORT"/>
    <property type="match status" value="1"/>
</dbReference>
<dbReference type="Proteomes" id="UP001213042">
    <property type="component" value="Unassembled WGS sequence"/>
</dbReference>
<proteinExistence type="predicted"/>
<organism evidence="7 8">
    <name type="scientific">Ruminococcus bicirculans</name>
    <name type="common">ex Wegman et al. 2014</name>
    <dbReference type="NCBI Taxonomy" id="1160721"/>
    <lineage>
        <taxon>Bacteria</taxon>
        <taxon>Bacillati</taxon>
        <taxon>Bacillota</taxon>
        <taxon>Clostridia</taxon>
        <taxon>Eubacteriales</taxon>
        <taxon>Oscillospiraceae</taxon>
        <taxon>Ruminococcus</taxon>
    </lineage>
</organism>
<evidence type="ECO:0000256" key="2">
    <source>
        <dbReference type="ARBA" id="ARBA00022475"/>
    </source>
</evidence>
<evidence type="ECO:0000313" key="8">
    <source>
        <dbReference type="Proteomes" id="UP001213042"/>
    </source>
</evidence>
<dbReference type="InterPro" id="IPR051539">
    <property type="entry name" value="T4SS-coupling_protein"/>
</dbReference>
<comment type="caution">
    <text evidence="7">The sequence shown here is derived from an EMBL/GenBank/DDBJ whole genome shotgun (WGS) entry which is preliminary data.</text>
</comment>
<keyword evidence="2" id="KW-1003">Cell membrane</keyword>
<keyword evidence="4" id="KW-1133">Transmembrane helix</keyword>
<comment type="subcellular location">
    <subcellularLocation>
        <location evidence="1">Cell membrane</location>
        <topology evidence="1">Multi-pass membrane protein</topology>
    </subcellularLocation>
</comment>
<evidence type="ECO:0000313" key="7">
    <source>
        <dbReference type="EMBL" id="MDB8750497.1"/>
    </source>
</evidence>
<reference evidence="7" key="1">
    <citation type="submission" date="2023-01" db="EMBL/GenBank/DDBJ databases">
        <title>Human gut microbiome strain richness.</title>
        <authorList>
            <person name="Chen-Liaw A."/>
        </authorList>
    </citation>
    <scope>NUCLEOTIDE SEQUENCE</scope>
    <source>
        <strain evidence="7">D43st1_D9_D43t1_170807</strain>
    </source>
</reference>
<evidence type="ECO:0000256" key="3">
    <source>
        <dbReference type="ARBA" id="ARBA00022692"/>
    </source>
</evidence>
<gene>
    <name evidence="7" type="ORF">PNW00_08570</name>
</gene>
<dbReference type="Gene3D" id="3.40.50.300">
    <property type="entry name" value="P-loop containing nucleotide triphosphate hydrolases"/>
    <property type="match status" value="2"/>
</dbReference>
<dbReference type="PANTHER" id="PTHR37937:SF1">
    <property type="entry name" value="CONJUGATIVE TRANSFER: DNA TRANSPORT"/>
    <property type="match status" value="1"/>
</dbReference>
<dbReference type="AlphaFoldDB" id="A0AAW6EIN2"/>
<dbReference type="EMBL" id="JAQMLU010000013">
    <property type="protein sequence ID" value="MDB8750497.1"/>
    <property type="molecule type" value="Genomic_DNA"/>
</dbReference>
<evidence type="ECO:0000256" key="5">
    <source>
        <dbReference type="ARBA" id="ARBA00023136"/>
    </source>
</evidence>
<feature type="domain" description="Type IV secretion system coupling protein TraD DNA-binding" evidence="6">
    <location>
        <begin position="39"/>
        <end position="375"/>
    </location>
</feature>
<protein>
    <submittedName>
        <fullName evidence="7">Type IV secretion system DNA-binding domain-containing protein</fullName>
    </submittedName>
</protein>
<name>A0AAW6EIN2_9FIRM</name>
<dbReference type="GO" id="GO:0003677">
    <property type="term" value="F:DNA binding"/>
    <property type="evidence" value="ECO:0007669"/>
    <property type="project" value="UniProtKB-KW"/>
</dbReference>
<sequence>MTITNSNIYKVPEIIPTATQISLNGHDRNNKEKKYVLSDRSVCLLGSPGCGKTSTILRILDDLSKNPMAVTVILDMKRDFVKKAFRPGDVVLSLFDIEGVPKESQVKWSLLNEAYNDTHPEIILYEIASMIYQSAVEGSENKAFPISAKFIFYAILFITYKESNGKMPSNKELIHKAETITPSKLLEDIEKYDELASVRNLVTEKQNVTSWGIQMEKARVLADLFVKKSNFCHENSDFSIRDFIHRGKGHRLIIVLDIESRSSSENIAKLLLDIALKEALSGDDLEYSDMTRYYFVLDEYAYLPCGGLEYLDFAKDMGRSKGLRIIGAFQHFSQLKKLYGGKLENAMNDAAGYGDIVVFHPHDGATRDFVLNRCGTEMKETVTIDAMCNVHTEVKEMPVVPPGVLNELKCGEAVILPDEGRPFWFYFDE</sequence>
<dbReference type="InterPro" id="IPR027417">
    <property type="entry name" value="P-loop_NTPase"/>
</dbReference>